<evidence type="ECO:0000313" key="1">
    <source>
        <dbReference type="EMBL" id="KAF2577755.1"/>
    </source>
</evidence>
<dbReference type="Proteomes" id="UP000712281">
    <property type="component" value="Unassembled WGS sequence"/>
</dbReference>
<comment type="caution">
    <text evidence="1">The sequence shown here is derived from an EMBL/GenBank/DDBJ whole genome shotgun (WGS) entry which is preliminary data.</text>
</comment>
<sequence length="207" mass="22179">MSDIWFAPTLSAPPPARSSACGRRRAPSPLLLFSLCCPSTLLLPCRYTCGSAVGFCSDKKSRARPLRPGVISATGGITVRFWSVSWDSPASVCLSPIVSSPCELRCSFRSETGPEQTYAGGVGALFNPARVNDCVVCSKSSSMASCGQLVRPLHLSFIVVFSPMASERTFHIRVFALGSQGALPRTTLVQGALMVAFPDIPYKFYCN</sequence>
<protein>
    <submittedName>
        <fullName evidence="1">Uncharacterized protein</fullName>
    </submittedName>
</protein>
<evidence type="ECO:0000313" key="2">
    <source>
        <dbReference type="Proteomes" id="UP000712281"/>
    </source>
</evidence>
<proteinExistence type="predicted"/>
<dbReference type="AlphaFoldDB" id="A0A8S9J6U4"/>
<name>A0A8S9J6U4_BRACR</name>
<reference evidence="1" key="1">
    <citation type="submission" date="2019-12" db="EMBL/GenBank/DDBJ databases">
        <title>Genome sequencing and annotation of Brassica cretica.</title>
        <authorList>
            <person name="Studholme D.J."/>
            <person name="Sarris P.F."/>
        </authorList>
    </citation>
    <scope>NUCLEOTIDE SEQUENCE</scope>
    <source>
        <strain evidence="1">PFS-001/15</strain>
        <tissue evidence="1">Leaf</tissue>
    </source>
</reference>
<dbReference type="EMBL" id="QGKW02001660">
    <property type="protein sequence ID" value="KAF2577755.1"/>
    <property type="molecule type" value="Genomic_DNA"/>
</dbReference>
<gene>
    <name evidence="1" type="ORF">F2Q68_00006115</name>
</gene>
<accession>A0A8S9J6U4</accession>
<organism evidence="1 2">
    <name type="scientific">Brassica cretica</name>
    <name type="common">Mustard</name>
    <dbReference type="NCBI Taxonomy" id="69181"/>
    <lineage>
        <taxon>Eukaryota</taxon>
        <taxon>Viridiplantae</taxon>
        <taxon>Streptophyta</taxon>
        <taxon>Embryophyta</taxon>
        <taxon>Tracheophyta</taxon>
        <taxon>Spermatophyta</taxon>
        <taxon>Magnoliopsida</taxon>
        <taxon>eudicotyledons</taxon>
        <taxon>Gunneridae</taxon>
        <taxon>Pentapetalae</taxon>
        <taxon>rosids</taxon>
        <taxon>malvids</taxon>
        <taxon>Brassicales</taxon>
        <taxon>Brassicaceae</taxon>
        <taxon>Brassiceae</taxon>
        <taxon>Brassica</taxon>
    </lineage>
</organism>